<dbReference type="GO" id="GO:0003677">
    <property type="term" value="F:DNA binding"/>
    <property type="evidence" value="ECO:0007669"/>
    <property type="project" value="UniProtKB-KW"/>
</dbReference>
<name>A0A1G7F4N0_9DEIN</name>
<dbReference type="PRINTS" id="PR00598">
    <property type="entry name" value="HTHMARR"/>
</dbReference>
<evidence type="ECO:0000313" key="2">
    <source>
        <dbReference type="EMBL" id="SDE70903.1"/>
    </source>
</evidence>
<gene>
    <name evidence="2" type="ORF">SAMN04488243_10764</name>
</gene>
<evidence type="ECO:0000313" key="3">
    <source>
        <dbReference type="Proteomes" id="UP000199446"/>
    </source>
</evidence>
<dbReference type="PROSITE" id="PS50995">
    <property type="entry name" value="HTH_MARR_2"/>
    <property type="match status" value="1"/>
</dbReference>
<evidence type="ECO:0000259" key="1">
    <source>
        <dbReference type="PROSITE" id="PS50995"/>
    </source>
</evidence>
<sequence>MVWATLARLWRLQRALREETEPELAKLGLGGFSPWLLRVVQRHPYPMEAARAMGLPAPTVSQMLRRIEAQGFLRRSLDPKDLRRYRLELTPEGEKALAQAEALLEAALARRLARLTPKEQALLVELLSRLEEP</sequence>
<dbReference type="SMART" id="SM00347">
    <property type="entry name" value="HTH_MARR"/>
    <property type="match status" value="1"/>
</dbReference>
<organism evidence="2 3">
    <name type="scientific">Thermus arciformis</name>
    <dbReference type="NCBI Taxonomy" id="482827"/>
    <lineage>
        <taxon>Bacteria</taxon>
        <taxon>Thermotogati</taxon>
        <taxon>Deinococcota</taxon>
        <taxon>Deinococci</taxon>
        <taxon>Thermales</taxon>
        <taxon>Thermaceae</taxon>
        <taxon>Thermus</taxon>
    </lineage>
</organism>
<feature type="domain" description="HTH marR-type" evidence="1">
    <location>
        <begin position="2"/>
        <end position="132"/>
    </location>
</feature>
<dbReference type="PANTHER" id="PTHR33164">
    <property type="entry name" value="TRANSCRIPTIONAL REGULATOR, MARR FAMILY"/>
    <property type="match status" value="1"/>
</dbReference>
<reference evidence="3" key="1">
    <citation type="submission" date="2016-10" db="EMBL/GenBank/DDBJ databases">
        <authorList>
            <person name="Varghese N."/>
            <person name="Submissions S."/>
        </authorList>
    </citation>
    <scope>NUCLEOTIDE SEQUENCE [LARGE SCALE GENOMIC DNA]</scope>
    <source>
        <strain evidence="3">CGMCC 1.6992</strain>
    </source>
</reference>
<dbReference type="Proteomes" id="UP000199446">
    <property type="component" value="Unassembled WGS sequence"/>
</dbReference>
<dbReference type="InterPro" id="IPR039422">
    <property type="entry name" value="MarR/SlyA-like"/>
</dbReference>
<dbReference type="EMBL" id="FNBC01000007">
    <property type="protein sequence ID" value="SDE70903.1"/>
    <property type="molecule type" value="Genomic_DNA"/>
</dbReference>
<dbReference type="InterPro" id="IPR000835">
    <property type="entry name" value="HTH_MarR-typ"/>
</dbReference>
<dbReference type="PANTHER" id="PTHR33164:SF43">
    <property type="entry name" value="HTH-TYPE TRANSCRIPTIONAL REPRESSOR YETL"/>
    <property type="match status" value="1"/>
</dbReference>
<dbReference type="AlphaFoldDB" id="A0A1G7F4N0"/>
<accession>A0A1G7F4N0</accession>
<keyword evidence="2" id="KW-0238">DNA-binding</keyword>
<dbReference type="SUPFAM" id="SSF46785">
    <property type="entry name" value="Winged helix' DNA-binding domain"/>
    <property type="match status" value="1"/>
</dbReference>
<dbReference type="OrthoDB" id="32523at2"/>
<dbReference type="GO" id="GO:0003700">
    <property type="term" value="F:DNA-binding transcription factor activity"/>
    <property type="evidence" value="ECO:0007669"/>
    <property type="project" value="InterPro"/>
</dbReference>
<dbReference type="RefSeq" id="WP_093006185.1">
    <property type="nucleotide sequence ID" value="NZ_FNBC01000007.1"/>
</dbReference>
<dbReference type="Pfam" id="PF12802">
    <property type="entry name" value="MarR_2"/>
    <property type="match status" value="1"/>
</dbReference>
<keyword evidence="3" id="KW-1185">Reference proteome</keyword>
<dbReference type="STRING" id="482827.SAMN04488243_10764"/>
<dbReference type="Gene3D" id="1.10.10.10">
    <property type="entry name" value="Winged helix-like DNA-binding domain superfamily/Winged helix DNA-binding domain"/>
    <property type="match status" value="1"/>
</dbReference>
<dbReference type="InterPro" id="IPR036390">
    <property type="entry name" value="WH_DNA-bd_sf"/>
</dbReference>
<protein>
    <submittedName>
        <fullName evidence="2">DNA-binding transcriptional regulator, MarR family</fullName>
    </submittedName>
</protein>
<proteinExistence type="predicted"/>
<dbReference type="GO" id="GO:0006950">
    <property type="term" value="P:response to stress"/>
    <property type="evidence" value="ECO:0007669"/>
    <property type="project" value="TreeGrafter"/>
</dbReference>
<dbReference type="InterPro" id="IPR036388">
    <property type="entry name" value="WH-like_DNA-bd_sf"/>
</dbReference>